<dbReference type="AlphaFoldDB" id="A0A0M4SIG0"/>
<protein>
    <submittedName>
        <fullName evidence="1">Uncharacterized protein</fullName>
    </submittedName>
</protein>
<proteinExistence type="predicted"/>
<dbReference type="PATRIC" id="fig|224013.5.peg.992"/>
<name>A0A0M4SIG0_9NOSO</name>
<reference evidence="1 2" key="2">
    <citation type="journal article" date="2016" name="Genome Announc.">
        <title>Draft Genome Sequence of the N2-Fixing Cyanobacterium Nostoc piscinale CENA21, Isolated from the Brazilian Amazon Floodplain.</title>
        <authorList>
            <person name="Leao T."/>
            <person name="Guimaraes P.I."/>
            <person name="de Melo A.G."/>
            <person name="Ramos R.T."/>
            <person name="Leao P.N."/>
            <person name="Silva A."/>
            <person name="Fiore M.F."/>
            <person name="Schneider M.P."/>
        </authorList>
    </citation>
    <scope>NUCLEOTIDE SEQUENCE [LARGE SCALE GENOMIC DNA]</scope>
    <source>
        <strain evidence="1 2">CENA21</strain>
    </source>
</reference>
<dbReference type="KEGG" id="npz:ACX27_04130"/>
<accession>A0A0M4SIG0</accession>
<reference evidence="2" key="1">
    <citation type="submission" date="2015-07" db="EMBL/GenBank/DDBJ databases">
        <title>Genome Of Nitrogen-Fixing Cyanobacterium Nostoc piscinale CENA21 From Solimoes/Amazon River Floodplain Sediments And Comparative Genomics To Uncover Biosynthetic Natural Products Potential.</title>
        <authorList>
            <person name="Leao T.F."/>
            <person name="Leao P.N."/>
            <person name="Guimaraes P.I."/>
            <person name="de Melo A.G.C."/>
            <person name="Ramos R.T.J."/>
            <person name="Silva A."/>
            <person name="Fiore M.F."/>
            <person name="Schneider M.P.C."/>
        </authorList>
    </citation>
    <scope>NUCLEOTIDE SEQUENCE [LARGE SCALE GENOMIC DNA]</scope>
    <source>
        <strain evidence="2">CENA21</strain>
    </source>
</reference>
<keyword evidence="2" id="KW-1185">Reference proteome</keyword>
<dbReference type="EMBL" id="CP012036">
    <property type="protein sequence ID" value="ALF52222.1"/>
    <property type="molecule type" value="Genomic_DNA"/>
</dbReference>
<dbReference type="STRING" id="224013.ACX27_04130"/>
<organism evidence="1 2">
    <name type="scientific">Nostoc piscinale CENA21</name>
    <dbReference type="NCBI Taxonomy" id="224013"/>
    <lineage>
        <taxon>Bacteria</taxon>
        <taxon>Bacillati</taxon>
        <taxon>Cyanobacteriota</taxon>
        <taxon>Cyanophyceae</taxon>
        <taxon>Nostocales</taxon>
        <taxon>Nostocaceae</taxon>
        <taxon>Nostoc</taxon>
    </lineage>
</organism>
<dbReference type="RefSeq" id="WP_062288817.1">
    <property type="nucleotide sequence ID" value="NZ_CP012036.1"/>
</dbReference>
<evidence type="ECO:0000313" key="1">
    <source>
        <dbReference type="EMBL" id="ALF52222.1"/>
    </source>
</evidence>
<evidence type="ECO:0000313" key="2">
    <source>
        <dbReference type="Proteomes" id="UP000062645"/>
    </source>
</evidence>
<gene>
    <name evidence="1" type="ORF">ACX27_04130</name>
</gene>
<dbReference type="Proteomes" id="UP000062645">
    <property type="component" value="Chromosome"/>
</dbReference>
<sequence length="82" mass="9337">MKLNLELTTQQATELELLLATVKDHGVQIQGVEANSYTQAIALVHERIQAWLNAKVVAQKPLEQRELITEMRQAREKHFGSE</sequence>